<dbReference type="RefSeq" id="WP_407340584.1">
    <property type="nucleotide sequence ID" value="NZ_CP136862.1"/>
</dbReference>
<protein>
    <submittedName>
        <fullName evidence="3">Nitrogen fixation protein NifZ</fullName>
    </submittedName>
</protein>
<dbReference type="Proteomes" id="UP001626536">
    <property type="component" value="Chromosome"/>
</dbReference>
<keyword evidence="4" id="KW-1185">Reference proteome</keyword>
<dbReference type="InterPro" id="IPR007415">
    <property type="entry name" value="Nitrogenase_MoFe_mat_NifZ"/>
</dbReference>
<proteinExistence type="inferred from homology"/>
<evidence type="ECO:0000256" key="1">
    <source>
        <dbReference type="ARBA" id="ARBA00008027"/>
    </source>
</evidence>
<reference evidence="3 4" key="1">
    <citation type="submission" date="2023-10" db="EMBL/GenBank/DDBJ databases">
        <title>Novel methanotroph of the genus Methylocapsa from a subarctic wetland.</title>
        <authorList>
            <person name="Belova S.E."/>
            <person name="Oshkin I.Y."/>
            <person name="Miroshnikov K."/>
            <person name="Dedysh S.N."/>
        </authorList>
    </citation>
    <scope>NUCLEOTIDE SEQUENCE [LARGE SCALE GENOMIC DNA]</scope>
    <source>
        <strain evidence="3 4">RX1</strain>
    </source>
</reference>
<evidence type="ECO:0000256" key="2">
    <source>
        <dbReference type="ARBA" id="ARBA00023231"/>
    </source>
</evidence>
<keyword evidence="2" id="KW-0535">Nitrogen fixation</keyword>
<sequence>MTNISRDSDVVELNEPPRFTYGQRVRTKRTVRNDGTYCGKDVGDILAKKGEEGYVCNIGTFLQQFYIFGVEFIQTGNKVGMKSKELEAVDDEDDVAAAKKKTVKPAKEGEE</sequence>
<comment type="similarity">
    <text evidence="1">Belongs to the NifZ family.</text>
</comment>
<evidence type="ECO:0000313" key="3">
    <source>
        <dbReference type="EMBL" id="WOJ90996.1"/>
    </source>
</evidence>
<gene>
    <name evidence="3" type="ORF">RZS28_06845</name>
</gene>
<evidence type="ECO:0000313" key="4">
    <source>
        <dbReference type="Proteomes" id="UP001626536"/>
    </source>
</evidence>
<dbReference type="Pfam" id="PF04319">
    <property type="entry name" value="NifZ"/>
    <property type="match status" value="1"/>
</dbReference>
<dbReference type="EMBL" id="CP136862">
    <property type="protein sequence ID" value="WOJ90996.1"/>
    <property type="molecule type" value="Genomic_DNA"/>
</dbReference>
<name>A0ABZ0HW45_9HYPH</name>
<accession>A0ABZ0HW45</accession>
<organism evidence="3 4">
    <name type="scientific">Methylocapsa polymorpha</name>
    <dbReference type="NCBI Taxonomy" id="3080828"/>
    <lineage>
        <taxon>Bacteria</taxon>
        <taxon>Pseudomonadati</taxon>
        <taxon>Pseudomonadota</taxon>
        <taxon>Alphaproteobacteria</taxon>
        <taxon>Hyphomicrobiales</taxon>
        <taxon>Beijerinckiaceae</taxon>
        <taxon>Methylocapsa</taxon>
    </lineage>
</organism>